<keyword evidence="1" id="KW-0175">Coiled coil</keyword>
<dbReference type="EMBL" id="AP015035">
    <property type="protein sequence ID" value="BAT78828.1"/>
    <property type="molecule type" value="Genomic_DNA"/>
</dbReference>
<proteinExistence type="predicted"/>
<organism evidence="3 4">
    <name type="scientific">Vigna angularis var. angularis</name>
    <dbReference type="NCBI Taxonomy" id="157739"/>
    <lineage>
        <taxon>Eukaryota</taxon>
        <taxon>Viridiplantae</taxon>
        <taxon>Streptophyta</taxon>
        <taxon>Embryophyta</taxon>
        <taxon>Tracheophyta</taxon>
        <taxon>Spermatophyta</taxon>
        <taxon>Magnoliopsida</taxon>
        <taxon>eudicotyledons</taxon>
        <taxon>Gunneridae</taxon>
        <taxon>Pentapetalae</taxon>
        <taxon>rosids</taxon>
        <taxon>fabids</taxon>
        <taxon>Fabales</taxon>
        <taxon>Fabaceae</taxon>
        <taxon>Papilionoideae</taxon>
        <taxon>50 kb inversion clade</taxon>
        <taxon>NPAAA clade</taxon>
        <taxon>indigoferoid/millettioid clade</taxon>
        <taxon>Phaseoleae</taxon>
        <taxon>Vigna</taxon>
    </lineage>
</organism>
<protein>
    <submittedName>
        <fullName evidence="3">Uncharacterized protein</fullName>
    </submittedName>
</protein>
<reference evidence="3 4" key="1">
    <citation type="journal article" date="2015" name="Sci. Rep.">
        <title>The power of single molecule real-time sequencing technology in the de novo assembly of a eukaryotic genome.</title>
        <authorList>
            <person name="Sakai H."/>
            <person name="Naito K."/>
            <person name="Ogiso-Tanaka E."/>
            <person name="Takahashi Y."/>
            <person name="Iseki K."/>
            <person name="Muto C."/>
            <person name="Satou K."/>
            <person name="Teruya K."/>
            <person name="Shiroma A."/>
            <person name="Shimoji M."/>
            <person name="Hirano T."/>
            <person name="Itoh T."/>
            <person name="Kaga A."/>
            <person name="Tomooka N."/>
        </authorList>
    </citation>
    <scope>NUCLEOTIDE SEQUENCE [LARGE SCALE GENOMIC DNA]</scope>
    <source>
        <strain evidence="4">cv. Shumari</strain>
    </source>
</reference>
<evidence type="ECO:0000256" key="1">
    <source>
        <dbReference type="SAM" id="Coils"/>
    </source>
</evidence>
<dbReference type="Proteomes" id="UP000291084">
    <property type="component" value="Chromosome 2"/>
</dbReference>
<evidence type="ECO:0000313" key="4">
    <source>
        <dbReference type="Proteomes" id="UP000291084"/>
    </source>
</evidence>
<feature type="coiled-coil region" evidence="1">
    <location>
        <begin position="279"/>
        <end position="352"/>
    </location>
</feature>
<dbReference type="AlphaFoldDB" id="A0A0S3RE30"/>
<feature type="region of interest" description="Disordered" evidence="2">
    <location>
        <begin position="424"/>
        <end position="446"/>
    </location>
</feature>
<sequence length="446" mass="48469">MITSSSSFSSPLNFQDNPSQVIMSSSSFTSDEVAGEGQGYADGGKEPTASVGSSILGSTEASIREVEEADIVLEIEAARGWTDSAPPPSVNGYGWASHEVGLPDQLHPNGWGYMQAFVVVCTTLALTPRKPERELLPPPARLIAIPARPDTSKAPRSVNPAFKIAPYSSPPTTPSTVQVEDEVSLQRGGKRKVVKDKSVCSSKKKKRKVPEGPLMAGPFDSTVHLADRLEYRLDPEENKLLHGMTTGEVVDLAYELNVRSNLCLAYAAGSAKSIIAEELEVARLDLEKAKKSNEDLTRRVEELQKMAEDERQKASVILAKARNAARQLQKVNDDLKSDLQKSAIQITDLTRERDALAATQAKMTVENKALGDDVCNERFRGFEQGIAQCHYFFKVPLDFPDFDIMKDVVNGELIALSLPETEGMPPNEIIPPNAPAEVGESAHASV</sequence>
<feature type="region of interest" description="Disordered" evidence="2">
    <location>
        <begin position="24"/>
        <end position="53"/>
    </location>
</feature>
<evidence type="ECO:0000313" key="3">
    <source>
        <dbReference type="EMBL" id="BAT78828.1"/>
    </source>
</evidence>
<evidence type="ECO:0000256" key="2">
    <source>
        <dbReference type="SAM" id="MobiDB-lite"/>
    </source>
</evidence>
<accession>A0A0S3RE30</accession>
<name>A0A0S3RE30_PHAAN</name>
<gene>
    <name evidence="3" type="primary">Vigan.02G156800</name>
    <name evidence="3" type="ORF">VIGAN_02156800</name>
</gene>
<feature type="region of interest" description="Disordered" evidence="2">
    <location>
        <begin position="150"/>
        <end position="177"/>
    </location>
</feature>
<keyword evidence="4" id="KW-1185">Reference proteome</keyword>